<dbReference type="InterPro" id="IPR036188">
    <property type="entry name" value="FAD/NAD-bd_sf"/>
</dbReference>
<dbReference type="AlphaFoldDB" id="A0A4P7XMD8"/>
<evidence type="ECO:0000256" key="5">
    <source>
        <dbReference type="ARBA" id="ARBA00022643"/>
    </source>
</evidence>
<keyword evidence="8" id="KW-0408">Iron</keyword>
<comment type="similarity">
    <text evidence="3">In the N-terminal section; belongs to the NADH:flavin oxidoreductase/NADH oxidase family.</text>
</comment>
<evidence type="ECO:0000313" key="12">
    <source>
        <dbReference type="EMBL" id="QCF27834.1"/>
    </source>
</evidence>
<dbReference type="InterPro" id="IPR051793">
    <property type="entry name" value="NADH:flavin_oxidoreductase"/>
</dbReference>
<evidence type="ECO:0000259" key="11">
    <source>
        <dbReference type="Pfam" id="PF07992"/>
    </source>
</evidence>
<dbReference type="GO" id="GO:0008670">
    <property type="term" value="F:2,4-dienoyl-CoA reductase (NADPH) activity"/>
    <property type="evidence" value="ECO:0007669"/>
    <property type="project" value="TreeGrafter"/>
</dbReference>
<dbReference type="Proteomes" id="UP000298049">
    <property type="component" value="Chromosome"/>
</dbReference>
<keyword evidence="6" id="KW-0479">Metal-binding</keyword>
<sequence>MPTPQQHPRSDASGYPHMLSPLDLGFVTLPNRVLMGSMHTGLEEGERGFERMAAFYAERALGGVGLIVTGGIAPNPEGATRQGGAKLTTSEEAGEHRIVTQAVHEAGGRICMQILHTGRYSFQPTLISASAVQAPINPFVPRELSEDEVWQQVDDFVRCAALAQEAGYDGVEVMGSEGYFINQFIVERTNKRDDYWGGNYEKRMRLPVEIVSRIRERVGPEFIIIYRLSMLDLVDEGSSWQEVVQLGKAIEKAGATLINTGIGWHESRVPTIATSVPRGAFVQVTAKMKQALSIPLITTNRINMPAVAEDILAAGNADMVSMARPFLADAELVRKAAEGRANEINTCIGCNQACLDHIFSGKLTSCLVNPRACHETELNYLPAEKPRRIAVVGAGPAGLACATIAAERGHRVTLFDQQNEIGGQFNVAKLIPGKEEFYETLRYYGEMIRKHGVQLELGARVEADQLAGHFDEVVLATGVKPRVPPIPGVEHRSVIGYLDALLGRKPVGRRVAVIGAGGIGFDVSEFITHEGPSPSLNIDHFMAEWGVDLGGEHRGGVEGVEPTRPEAPREVFLLQRKASKVGKNLGKTTGWIHRESLKHRKVKMIPGVTYEAIDDEGLHVLVNGEAQTLQVDTVILCAGQEPLRELEDALRSAGQSVHLIGGADVAAELDAKRAIDQGARLAATL</sequence>
<evidence type="ECO:0000256" key="8">
    <source>
        <dbReference type="ARBA" id="ARBA00023004"/>
    </source>
</evidence>
<feature type="domain" description="NADH:flavin oxidoreductase/NADH oxidase N-terminal" evidence="10">
    <location>
        <begin position="19"/>
        <end position="342"/>
    </location>
</feature>
<evidence type="ECO:0000256" key="1">
    <source>
        <dbReference type="ARBA" id="ARBA00001917"/>
    </source>
</evidence>
<dbReference type="OrthoDB" id="8523426at2"/>
<name>A0A4P7XMD8_9ALTE</name>
<protein>
    <submittedName>
        <fullName evidence="12">NADPH-dependent 2,4-dienoyl-CoA reductase</fullName>
    </submittedName>
</protein>
<dbReference type="EMBL" id="CP031093">
    <property type="protein sequence ID" value="QCF27834.1"/>
    <property type="molecule type" value="Genomic_DNA"/>
</dbReference>
<comment type="cofactor">
    <cofactor evidence="2">
        <name>[4Fe-4S] cluster</name>
        <dbReference type="ChEBI" id="CHEBI:49883"/>
    </cofactor>
</comment>
<evidence type="ECO:0000256" key="4">
    <source>
        <dbReference type="ARBA" id="ARBA00022630"/>
    </source>
</evidence>
<dbReference type="Pfam" id="PF00724">
    <property type="entry name" value="Oxidored_FMN"/>
    <property type="match status" value="1"/>
</dbReference>
<dbReference type="SUPFAM" id="SSF51395">
    <property type="entry name" value="FMN-linked oxidoreductases"/>
    <property type="match status" value="1"/>
</dbReference>
<evidence type="ECO:0000256" key="2">
    <source>
        <dbReference type="ARBA" id="ARBA00001966"/>
    </source>
</evidence>
<keyword evidence="7" id="KW-0560">Oxidoreductase</keyword>
<dbReference type="GO" id="GO:0051536">
    <property type="term" value="F:iron-sulfur cluster binding"/>
    <property type="evidence" value="ECO:0007669"/>
    <property type="project" value="UniProtKB-KW"/>
</dbReference>
<keyword evidence="5" id="KW-0288">FMN</keyword>
<evidence type="ECO:0000256" key="7">
    <source>
        <dbReference type="ARBA" id="ARBA00023002"/>
    </source>
</evidence>
<dbReference type="PANTHER" id="PTHR42917:SF2">
    <property type="entry name" value="2,4-DIENOYL-COA REDUCTASE [(2E)-ENOYL-COA-PRODUCING]"/>
    <property type="match status" value="1"/>
</dbReference>
<dbReference type="Gene3D" id="3.20.20.70">
    <property type="entry name" value="Aldolase class I"/>
    <property type="match status" value="1"/>
</dbReference>
<evidence type="ECO:0000313" key="13">
    <source>
        <dbReference type="Proteomes" id="UP000298049"/>
    </source>
</evidence>
<dbReference type="SUPFAM" id="SSF51905">
    <property type="entry name" value="FAD/NAD(P)-binding domain"/>
    <property type="match status" value="1"/>
</dbReference>
<feature type="domain" description="FAD/NAD(P)-binding" evidence="11">
    <location>
        <begin position="388"/>
        <end position="651"/>
    </location>
</feature>
<evidence type="ECO:0000256" key="6">
    <source>
        <dbReference type="ARBA" id="ARBA00022723"/>
    </source>
</evidence>
<comment type="cofactor">
    <cofactor evidence="1">
        <name>FMN</name>
        <dbReference type="ChEBI" id="CHEBI:58210"/>
    </cofactor>
</comment>
<keyword evidence="4" id="KW-0285">Flavoprotein</keyword>
<dbReference type="GO" id="GO:0046872">
    <property type="term" value="F:metal ion binding"/>
    <property type="evidence" value="ECO:0007669"/>
    <property type="project" value="UniProtKB-KW"/>
</dbReference>
<reference evidence="12 13" key="1">
    <citation type="submission" date="2018-07" db="EMBL/GenBank/DDBJ databases">
        <title>Marsedoiliclastica nanhaica gen. nov. sp. nov., a novel marine hydrocarbonoclastic bacterium isolated from an in-situ enriched hydrocarbon-degrading consortium in deep-sea sediment.</title>
        <authorList>
            <person name="Dong C."/>
            <person name="Ma T."/>
            <person name="Liu R."/>
            <person name="Shao Z."/>
        </authorList>
    </citation>
    <scope>NUCLEOTIDE SEQUENCE [LARGE SCALE GENOMIC DNA]</scope>
    <source>
        <strain evidence="13">soil36-7</strain>
    </source>
</reference>
<organism evidence="12 13">
    <name type="scientific">Hydrocarboniclastica marina</name>
    <dbReference type="NCBI Taxonomy" id="2259620"/>
    <lineage>
        <taxon>Bacteria</taxon>
        <taxon>Pseudomonadati</taxon>
        <taxon>Pseudomonadota</taxon>
        <taxon>Gammaproteobacteria</taxon>
        <taxon>Alteromonadales</taxon>
        <taxon>Alteromonadaceae</taxon>
        <taxon>Hydrocarboniclastica</taxon>
    </lineage>
</organism>
<dbReference type="SUPFAM" id="SSF51971">
    <property type="entry name" value="Nucleotide-binding domain"/>
    <property type="match status" value="1"/>
</dbReference>
<dbReference type="GO" id="GO:0033543">
    <property type="term" value="P:fatty acid beta-oxidation, unsaturated, even number, reductase/isomerase pathway"/>
    <property type="evidence" value="ECO:0007669"/>
    <property type="project" value="TreeGrafter"/>
</dbReference>
<dbReference type="Pfam" id="PF07992">
    <property type="entry name" value="Pyr_redox_2"/>
    <property type="match status" value="1"/>
</dbReference>
<accession>A0A4P7XMD8</accession>
<keyword evidence="9" id="KW-0411">Iron-sulfur</keyword>
<dbReference type="InterPro" id="IPR013785">
    <property type="entry name" value="Aldolase_TIM"/>
</dbReference>
<dbReference type="RefSeq" id="WP_136547658.1">
    <property type="nucleotide sequence ID" value="NZ_CP031093.1"/>
</dbReference>
<dbReference type="GO" id="GO:0010181">
    <property type="term" value="F:FMN binding"/>
    <property type="evidence" value="ECO:0007669"/>
    <property type="project" value="InterPro"/>
</dbReference>
<evidence type="ECO:0000259" key="10">
    <source>
        <dbReference type="Pfam" id="PF00724"/>
    </source>
</evidence>
<evidence type="ECO:0000256" key="9">
    <source>
        <dbReference type="ARBA" id="ARBA00023014"/>
    </source>
</evidence>
<gene>
    <name evidence="12" type="ORF">soil367_05415</name>
</gene>
<proteinExistence type="inferred from homology"/>
<dbReference type="Gene3D" id="3.50.50.60">
    <property type="entry name" value="FAD/NAD(P)-binding domain"/>
    <property type="match status" value="1"/>
</dbReference>
<dbReference type="FunFam" id="3.20.20.70:FF:000082">
    <property type="entry name" value="NADPH-dependent 2,4-dienoyl-CoA reductase"/>
    <property type="match status" value="1"/>
</dbReference>
<dbReference type="FunFam" id="3.50.50.60:FF:000113">
    <property type="entry name" value="NADPH-dependent 2,4-dienoyl-CoA reductase"/>
    <property type="match status" value="1"/>
</dbReference>
<dbReference type="PRINTS" id="PR00411">
    <property type="entry name" value="PNDRDTASEI"/>
</dbReference>
<evidence type="ECO:0000256" key="3">
    <source>
        <dbReference type="ARBA" id="ARBA00011048"/>
    </source>
</evidence>
<dbReference type="Gene3D" id="3.40.50.720">
    <property type="entry name" value="NAD(P)-binding Rossmann-like Domain"/>
    <property type="match status" value="1"/>
</dbReference>
<dbReference type="PANTHER" id="PTHR42917">
    <property type="entry name" value="2,4-DIENOYL-COA REDUCTASE"/>
    <property type="match status" value="1"/>
</dbReference>
<dbReference type="PRINTS" id="PR00368">
    <property type="entry name" value="FADPNR"/>
</dbReference>
<dbReference type="CDD" id="cd02930">
    <property type="entry name" value="DCR_FMN"/>
    <property type="match status" value="1"/>
</dbReference>
<dbReference type="InterPro" id="IPR023753">
    <property type="entry name" value="FAD/NAD-binding_dom"/>
</dbReference>
<keyword evidence="13" id="KW-1185">Reference proteome</keyword>
<dbReference type="KEGG" id="hmi:soil367_05415"/>
<dbReference type="InterPro" id="IPR001155">
    <property type="entry name" value="OxRdtase_FMN_N"/>
</dbReference>